<dbReference type="PANTHER" id="PTHR33566">
    <property type="entry name" value="EN/SPM-LIKE TRANSPOSON-RELATED"/>
    <property type="match status" value="1"/>
</dbReference>
<organism evidence="1 2">
    <name type="scientific">Cinchona calisaya</name>
    <dbReference type="NCBI Taxonomy" id="153742"/>
    <lineage>
        <taxon>Eukaryota</taxon>
        <taxon>Viridiplantae</taxon>
        <taxon>Streptophyta</taxon>
        <taxon>Embryophyta</taxon>
        <taxon>Tracheophyta</taxon>
        <taxon>Spermatophyta</taxon>
        <taxon>Magnoliopsida</taxon>
        <taxon>eudicotyledons</taxon>
        <taxon>Gunneridae</taxon>
        <taxon>Pentapetalae</taxon>
        <taxon>asterids</taxon>
        <taxon>lamiids</taxon>
        <taxon>Gentianales</taxon>
        <taxon>Rubiaceae</taxon>
        <taxon>Cinchonoideae</taxon>
        <taxon>Cinchoneae</taxon>
        <taxon>Cinchona</taxon>
    </lineage>
</organism>
<evidence type="ECO:0000313" key="2">
    <source>
        <dbReference type="Proteomes" id="UP001630127"/>
    </source>
</evidence>
<evidence type="ECO:0000313" key="1">
    <source>
        <dbReference type="EMBL" id="KAL3521795.1"/>
    </source>
</evidence>
<reference evidence="1 2" key="1">
    <citation type="submission" date="2024-11" db="EMBL/GenBank/DDBJ databases">
        <title>A near-complete genome assembly of Cinchona calisaya.</title>
        <authorList>
            <person name="Lian D.C."/>
            <person name="Zhao X.W."/>
            <person name="Wei L."/>
        </authorList>
    </citation>
    <scope>NUCLEOTIDE SEQUENCE [LARGE SCALE GENOMIC DNA]</scope>
    <source>
        <tissue evidence="1">Nenye</tissue>
    </source>
</reference>
<keyword evidence="2" id="KW-1185">Reference proteome</keyword>
<evidence type="ECO:0008006" key="3">
    <source>
        <dbReference type="Google" id="ProtNLM"/>
    </source>
</evidence>
<protein>
    <recommendedName>
        <fullName evidence="3">Protein DEFECTIVE IN MERISTEM SILENCING 3</fullName>
    </recommendedName>
</protein>
<dbReference type="PANTHER" id="PTHR33566:SF6">
    <property type="entry name" value="PROTEIN DEFECTIVE IN MERISTEM SILENCING 3"/>
    <property type="match status" value="1"/>
</dbReference>
<comment type="caution">
    <text evidence="1">The sequence shown here is derived from an EMBL/GenBank/DDBJ whole genome shotgun (WGS) entry which is preliminary data.</text>
</comment>
<dbReference type="EMBL" id="JBJUIK010000007">
    <property type="protein sequence ID" value="KAL3521795.1"/>
    <property type="molecule type" value="Genomic_DNA"/>
</dbReference>
<gene>
    <name evidence="1" type="ORF">ACH5RR_014629</name>
</gene>
<sequence>MDAAMPDANNGAFTQPDAVAQNSKKFQDDIQCLGLKIKQYEEHIKFLTHQIRKADESMLDMQVALGKHSTNANASAKEDLSHVGNEEETIEHILMRENSAAGILCQLKTHQESQTSHVPWMKDVVGIVATLGNVEDDNLSRLLSEYLGMETMLAVVCKTNDCVKALEAYDKEGLISKTSGLHGLGASIGRPLDGRFFAICLENLCPYAGDFVANDPERRLDIIKPRLPNGETPPGFLGFAVNMINIEKSNLYFVTTKGHGLRETLFYNLFSRLQVYKTREDMLQALPFVRNGGAVSLDGGIMRGAGLFCLGQRKVEGLKFPKNSGRSVLPKEYFETEIAMKEAKWKKERLMEDIRREQIVLDQAKFNYEIKKQEFVKFLAESSSYANQHQLQSEREASTPI</sequence>
<dbReference type="AlphaFoldDB" id="A0ABD2ZQT4"/>
<name>A0ABD2ZQT4_9GENT</name>
<accession>A0ABD2ZQT4</accession>
<dbReference type="Proteomes" id="UP001630127">
    <property type="component" value="Unassembled WGS sequence"/>
</dbReference>
<proteinExistence type="predicted"/>